<sequence>MSNFVFNESVILLNLEGEKDSEIIQIMAENLVDQGLVKESFVPAILKREDEFPTGLPTEGVSVAIPHTDAEHVRKKTLSVGVLKQPVDFKIMGNNSKTTSVQLVFMLAMDKADSQLNLLQRLIEIFQNANLLRDILNQSNATDIKNLLEEKLEMVDFKGGEK</sequence>
<evidence type="ECO:0000259" key="1">
    <source>
        <dbReference type="PROSITE" id="PS51094"/>
    </source>
</evidence>
<gene>
    <name evidence="2" type="ORF">OEV82_12125</name>
</gene>
<dbReference type="InterPro" id="IPR016152">
    <property type="entry name" value="PTrfase/Anion_transptr"/>
</dbReference>
<dbReference type="Gene3D" id="3.40.930.10">
    <property type="entry name" value="Mannitol-specific EII, Chain A"/>
    <property type="match status" value="1"/>
</dbReference>
<dbReference type="InterPro" id="IPR002178">
    <property type="entry name" value="PTS_EIIA_type-2_dom"/>
</dbReference>
<keyword evidence="3" id="KW-1185">Reference proteome</keyword>
<dbReference type="EMBL" id="JAOUSE010000042">
    <property type="protein sequence ID" value="MCU9595186.1"/>
    <property type="molecule type" value="Genomic_DNA"/>
</dbReference>
<protein>
    <submittedName>
        <fullName evidence="2">PTS sugar transporter subunit IIA</fullName>
    </submittedName>
</protein>
<evidence type="ECO:0000313" key="3">
    <source>
        <dbReference type="Proteomes" id="UP001208656"/>
    </source>
</evidence>
<name>A0ABT2WJN0_9BACI</name>
<dbReference type="PROSITE" id="PS51094">
    <property type="entry name" value="PTS_EIIA_TYPE_2"/>
    <property type="match status" value="1"/>
</dbReference>
<evidence type="ECO:0000313" key="2">
    <source>
        <dbReference type="EMBL" id="MCU9595186.1"/>
    </source>
</evidence>
<reference evidence="2 3" key="1">
    <citation type="submission" date="2022-10" db="EMBL/GenBank/DDBJ databases">
        <title>Description of Fervidibacillus gen. nov. in the family Fervidibacillaceae fam. nov. with two species, Fervidibacillus albus sp. nov., and Fervidibacillus halotolerans sp. nov., isolated from tidal flat sediments.</title>
        <authorList>
            <person name="Kwon K.K."/>
            <person name="Yang S.-H."/>
        </authorList>
    </citation>
    <scope>NUCLEOTIDE SEQUENCE [LARGE SCALE GENOMIC DNA]</scope>
    <source>
        <strain evidence="2 3">DSM 23332</strain>
    </source>
</reference>
<proteinExistence type="predicted"/>
<dbReference type="SUPFAM" id="SSF55804">
    <property type="entry name" value="Phoshotransferase/anion transport protein"/>
    <property type="match status" value="1"/>
</dbReference>
<dbReference type="Proteomes" id="UP001208656">
    <property type="component" value="Unassembled WGS sequence"/>
</dbReference>
<keyword evidence="2" id="KW-0813">Transport</keyword>
<dbReference type="RefSeq" id="WP_263062029.1">
    <property type="nucleotide sequence ID" value="NZ_JAOUSE010000042.1"/>
</dbReference>
<accession>A0ABT2WJN0</accession>
<dbReference type="CDD" id="cd00211">
    <property type="entry name" value="PTS_IIA_fru"/>
    <property type="match status" value="1"/>
</dbReference>
<dbReference type="Pfam" id="PF00359">
    <property type="entry name" value="PTS_EIIA_2"/>
    <property type="match status" value="1"/>
</dbReference>
<organism evidence="2 3">
    <name type="scientific">Pallidibacillus thermolactis</name>
    <dbReference type="NCBI Taxonomy" id="251051"/>
    <lineage>
        <taxon>Bacteria</taxon>
        <taxon>Bacillati</taxon>
        <taxon>Bacillota</taxon>
        <taxon>Bacilli</taxon>
        <taxon>Bacillales</taxon>
        <taxon>Bacillaceae</taxon>
        <taxon>Pallidibacillus</taxon>
    </lineage>
</organism>
<keyword evidence="2" id="KW-0762">Sugar transport</keyword>
<dbReference type="InterPro" id="IPR051541">
    <property type="entry name" value="PTS_SugarTrans_NitroReg"/>
</dbReference>
<feature type="domain" description="PTS EIIA type-2" evidence="1">
    <location>
        <begin position="4"/>
        <end position="151"/>
    </location>
</feature>
<dbReference type="PANTHER" id="PTHR47738">
    <property type="entry name" value="PTS SYSTEM FRUCTOSE-LIKE EIIA COMPONENT-RELATED"/>
    <property type="match status" value="1"/>
</dbReference>
<dbReference type="PANTHER" id="PTHR47738:SF3">
    <property type="entry name" value="PHOSPHOTRANSFERASE SYSTEM MANNITOL_FRUCTOSE-SPECIFIC IIA DOMAIN CONTAINING PROTEIN"/>
    <property type="match status" value="1"/>
</dbReference>
<comment type="caution">
    <text evidence="2">The sequence shown here is derived from an EMBL/GenBank/DDBJ whole genome shotgun (WGS) entry which is preliminary data.</text>
</comment>